<dbReference type="AlphaFoldDB" id="A0A915YWD2"/>
<name>A0A915YWD2_9GLOM</name>
<dbReference type="OrthoDB" id="2361821at2759"/>
<evidence type="ECO:0000256" key="1">
    <source>
        <dbReference type="SAM" id="Phobius"/>
    </source>
</evidence>
<evidence type="ECO:0000313" key="2">
    <source>
        <dbReference type="EMBL" id="CAB5349960.1"/>
    </source>
</evidence>
<dbReference type="EMBL" id="CAGKOT010000007">
    <property type="protein sequence ID" value="CAB5349960.1"/>
    <property type="molecule type" value="Genomic_DNA"/>
</dbReference>
<gene>
    <name evidence="2" type="ORF">CHRIB12_LOCUS4842</name>
</gene>
<proteinExistence type="predicted"/>
<dbReference type="Proteomes" id="UP000684084">
    <property type="component" value="Unassembled WGS sequence"/>
</dbReference>
<comment type="caution">
    <text evidence="2">The sequence shown here is derived from an EMBL/GenBank/DDBJ whole genome shotgun (WGS) entry which is preliminary data.</text>
</comment>
<keyword evidence="1" id="KW-1133">Transmembrane helix</keyword>
<reference evidence="2" key="1">
    <citation type="submission" date="2020-05" db="EMBL/GenBank/DDBJ databases">
        <authorList>
            <person name="Rincon C."/>
            <person name="Sanders R I."/>
            <person name="Robbins C."/>
            <person name="Chaturvedi A."/>
        </authorList>
    </citation>
    <scope>NUCLEOTIDE SEQUENCE</scope>
    <source>
        <strain evidence="2">CHB12</strain>
    </source>
</reference>
<organism evidence="2 3">
    <name type="scientific">Rhizophagus irregularis</name>
    <dbReference type="NCBI Taxonomy" id="588596"/>
    <lineage>
        <taxon>Eukaryota</taxon>
        <taxon>Fungi</taxon>
        <taxon>Fungi incertae sedis</taxon>
        <taxon>Mucoromycota</taxon>
        <taxon>Glomeromycotina</taxon>
        <taxon>Glomeromycetes</taxon>
        <taxon>Glomerales</taxon>
        <taxon>Glomeraceae</taxon>
        <taxon>Rhizophagus</taxon>
    </lineage>
</organism>
<protein>
    <submittedName>
        <fullName evidence="2">Uncharacterized protein</fullName>
    </submittedName>
</protein>
<keyword evidence="1" id="KW-0812">Transmembrane</keyword>
<keyword evidence="1" id="KW-0472">Membrane</keyword>
<sequence>MSTGEISGIAPNFWNEIPERESQFWTELSHITKEIHSIEYPNYKYSPVRSHNQNKSSKEVISQNTNLDTSVSKDSSEIVSHTTSEIDISPEIDINLSEIDINLSEIDIDMSEVDIDMVAADLFQSDFLEHPTNFLYDRQVIDKLSGFRNCTDYDYPIKLTELSFVPYPIVIGKWFFAKSTGINKVAIQQGETITSSFSYSGKTSIKKLDFCSVFRCPFVAGNFNETVLNILPSALMILLIRILSLILSLKVIDGTDQMKLMCIEGCSFSLPGRDISMVAF</sequence>
<feature type="transmembrane region" description="Helical" evidence="1">
    <location>
        <begin position="230"/>
        <end position="252"/>
    </location>
</feature>
<accession>A0A915YWD2</accession>
<evidence type="ECO:0000313" key="3">
    <source>
        <dbReference type="Proteomes" id="UP000684084"/>
    </source>
</evidence>
<dbReference type="VEuPathDB" id="FungiDB:RhiirFUN_022965"/>